<evidence type="ECO:0000256" key="1">
    <source>
        <dbReference type="ARBA" id="ARBA00022692"/>
    </source>
</evidence>
<reference evidence="6" key="2">
    <citation type="submission" date="2020-09" db="EMBL/GenBank/DDBJ databases">
        <authorList>
            <person name="Sun Q."/>
            <person name="Kim S."/>
        </authorList>
    </citation>
    <scope>NUCLEOTIDE SEQUENCE</scope>
    <source>
        <strain evidence="6">KCTC 42651</strain>
    </source>
</reference>
<keyword evidence="3 4" id="KW-0472">Membrane</keyword>
<dbReference type="InterPro" id="IPR020846">
    <property type="entry name" value="MFS_dom"/>
</dbReference>
<organism evidence="6 7">
    <name type="scientific">Thalassobaculum fulvum</name>
    <dbReference type="NCBI Taxonomy" id="1633335"/>
    <lineage>
        <taxon>Bacteria</taxon>
        <taxon>Pseudomonadati</taxon>
        <taxon>Pseudomonadota</taxon>
        <taxon>Alphaproteobacteria</taxon>
        <taxon>Rhodospirillales</taxon>
        <taxon>Thalassobaculaceae</taxon>
        <taxon>Thalassobaculum</taxon>
    </lineage>
</organism>
<dbReference type="Proteomes" id="UP000630353">
    <property type="component" value="Unassembled WGS sequence"/>
</dbReference>
<sequence length="407" mass="41948">MTTSAAVGPARSTSLALLVIAEVAAMTLWFSATAVVPAMRAEADIPAALASWFTGGVQIGFVIGTLASALLGLADRLDGRRLFCASALAASAANLAILALPPDSWAIVGLRMITGICMAGIYPVGMRLAAGWARGDMGLLVGLLVGALTLGSASPHLFLALGGLDWRLTLMAGSVAAAAGGLLILGVREGPATRRATRFEPGHALRYWTDRPVRYANFGYLGHMWELYAMWAWLGVFLARAYAPSAGADAGLYAALVTFAAIAVGGLGAIIAGFAADRVGRTLVTSACMAVSGACALLVGTVFHGAPVLLTVVVLVWGLTVVADSAQFSAGVAELSAPETIGTMLTLQTSVGFLLTLATINLVPWAAETVGWRWAFAPLALGPAFGVWAMLRLRGMPEAQRLAGGRR</sequence>
<reference evidence="6" key="1">
    <citation type="journal article" date="2014" name="Int. J. Syst. Evol. Microbiol.">
        <title>Complete genome sequence of Corynebacterium casei LMG S-19264T (=DSM 44701T), isolated from a smear-ripened cheese.</title>
        <authorList>
            <consortium name="US DOE Joint Genome Institute (JGI-PGF)"/>
            <person name="Walter F."/>
            <person name="Albersmeier A."/>
            <person name="Kalinowski J."/>
            <person name="Ruckert C."/>
        </authorList>
    </citation>
    <scope>NUCLEOTIDE SEQUENCE</scope>
    <source>
        <strain evidence="6">KCTC 42651</strain>
    </source>
</reference>
<feature type="transmembrane region" description="Helical" evidence="4">
    <location>
        <begin position="81"/>
        <end position="99"/>
    </location>
</feature>
<name>A0A919CN21_9PROT</name>
<dbReference type="PANTHER" id="PTHR23521">
    <property type="entry name" value="TRANSPORTER MFS SUPERFAMILY"/>
    <property type="match status" value="1"/>
</dbReference>
<feature type="transmembrane region" description="Helical" evidence="4">
    <location>
        <begin position="12"/>
        <end position="32"/>
    </location>
</feature>
<keyword evidence="2 4" id="KW-1133">Transmembrane helix</keyword>
<feature type="transmembrane region" description="Helical" evidence="4">
    <location>
        <begin position="251"/>
        <end position="276"/>
    </location>
</feature>
<protein>
    <submittedName>
        <fullName evidence="6">MFS transporter</fullName>
    </submittedName>
</protein>
<feature type="transmembrane region" description="Helical" evidence="4">
    <location>
        <begin position="166"/>
        <end position="187"/>
    </location>
</feature>
<dbReference type="PANTHER" id="PTHR23521:SF3">
    <property type="entry name" value="MFS TRANSPORTER"/>
    <property type="match status" value="1"/>
</dbReference>
<dbReference type="GO" id="GO:0022857">
    <property type="term" value="F:transmembrane transporter activity"/>
    <property type="evidence" value="ECO:0007669"/>
    <property type="project" value="InterPro"/>
</dbReference>
<keyword evidence="7" id="KW-1185">Reference proteome</keyword>
<dbReference type="AlphaFoldDB" id="A0A919CN21"/>
<dbReference type="SUPFAM" id="SSF103473">
    <property type="entry name" value="MFS general substrate transporter"/>
    <property type="match status" value="1"/>
</dbReference>
<dbReference type="InterPro" id="IPR011701">
    <property type="entry name" value="MFS"/>
</dbReference>
<feature type="transmembrane region" description="Helical" evidence="4">
    <location>
        <begin position="105"/>
        <end position="125"/>
    </location>
</feature>
<feature type="transmembrane region" description="Helical" evidence="4">
    <location>
        <begin position="218"/>
        <end position="239"/>
    </location>
</feature>
<dbReference type="GO" id="GO:0005886">
    <property type="term" value="C:plasma membrane"/>
    <property type="evidence" value="ECO:0007669"/>
    <property type="project" value="TreeGrafter"/>
</dbReference>
<feature type="transmembrane region" description="Helical" evidence="4">
    <location>
        <begin position="137"/>
        <end position="160"/>
    </location>
</feature>
<evidence type="ECO:0000259" key="5">
    <source>
        <dbReference type="PROSITE" id="PS50850"/>
    </source>
</evidence>
<feature type="domain" description="Major facilitator superfamily (MFS) profile" evidence="5">
    <location>
        <begin position="212"/>
        <end position="407"/>
    </location>
</feature>
<feature type="transmembrane region" description="Helical" evidence="4">
    <location>
        <begin position="345"/>
        <end position="366"/>
    </location>
</feature>
<accession>A0A919CN21</accession>
<dbReference type="PROSITE" id="PS50850">
    <property type="entry name" value="MFS"/>
    <property type="match status" value="1"/>
</dbReference>
<dbReference type="EMBL" id="BMZS01000002">
    <property type="protein sequence ID" value="GHD42678.1"/>
    <property type="molecule type" value="Genomic_DNA"/>
</dbReference>
<evidence type="ECO:0000256" key="3">
    <source>
        <dbReference type="ARBA" id="ARBA00023136"/>
    </source>
</evidence>
<dbReference type="RefSeq" id="WP_189987641.1">
    <property type="nucleotide sequence ID" value="NZ_BMZS01000002.1"/>
</dbReference>
<feature type="transmembrane region" description="Helical" evidence="4">
    <location>
        <begin position="372"/>
        <end position="391"/>
    </location>
</feature>
<dbReference type="InterPro" id="IPR036259">
    <property type="entry name" value="MFS_trans_sf"/>
</dbReference>
<evidence type="ECO:0000313" key="7">
    <source>
        <dbReference type="Proteomes" id="UP000630353"/>
    </source>
</evidence>
<feature type="transmembrane region" description="Helical" evidence="4">
    <location>
        <begin position="52"/>
        <end position="74"/>
    </location>
</feature>
<dbReference type="Pfam" id="PF07690">
    <property type="entry name" value="MFS_1"/>
    <property type="match status" value="1"/>
</dbReference>
<evidence type="ECO:0000256" key="2">
    <source>
        <dbReference type="ARBA" id="ARBA00022989"/>
    </source>
</evidence>
<evidence type="ECO:0000313" key="6">
    <source>
        <dbReference type="EMBL" id="GHD42678.1"/>
    </source>
</evidence>
<gene>
    <name evidence="6" type="ORF">GCM10017083_07960</name>
</gene>
<keyword evidence="1 4" id="KW-0812">Transmembrane</keyword>
<dbReference type="Gene3D" id="1.20.1250.20">
    <property type="entry name" value="MFS general substrate transporter like domains"/>
    <property type="match status" value="2"/>
</dbReference>
<evidence type="ECO:0000256" key="4">
    <source>
        <dbReference type="SAM" id="Phobius"/>
    </source>
</evidence>
<comment type="caution">
    <text evidence="6">The sequence shown here is derived from an EMBL/GenBank/DDBJ whole genome shotgun (WGS) entry which is preliminary data.</text>
</comment>
<proteinExistence type="predicted"/>